<comment type="caution">
    <text evidence="3">The sequence shown here is derived from an EMBL/GenBank/DDBJ whole genome shotgun (WGS) entry which is preliminary data.</text>
</comment>
<name>A0AAD5UNL9_9FUNG</name>
<dbReference type="Pfam" id="PF13460">
    <property type="entry name" value="NAD_binding_10"/>
    <property type="match status" value="1"/>
</dbReference>
<dbReference type="Gene3D" id="3.40.50.720">
    <property type="entry name" value="NAD(P)-binding Rossmann-like Domain"/>
    <property type="match status" value="1"/>
</dbReference>
<dbReference type="GO" id="GO:0004074">
    <property type="term" value="F:biliverdin reductase [NAD(P)H] activity"/>
    <property type="evidence" value="ECO:0007669"/>
    <property type="project" value="TreeGrafter"/>
</dbReference>
<proteinExistence type="inferred from homology"/>
<comment type="similarity">
    <text evidence="1">Belongs to the avfA family.</text>
</comment>
<dbReference type="InterPro" id="IPR051606">
    <property type="entry name" value="Polyketide_Oxido-like"/>
</dbReference>
<dbReference type="SUPFAM" id="SSF52058">
    <property type="entry name" value="L domain-like"/>
    <property type="match status" value="1"/>
</dbReference>
<keyword evidence="4" id="KW-1185">Reference proteome</keyword>
<dbReference type="AlphaFoldDB" id="A0AAD5UNL9"/>
<dbReference type="InterPro" id="IPR032675">
    <property type="entry name" value="LRR_dom_sf"/>
</dbReference>
<protein>
    <recommendedName>
        <fullName evidence="2">NAD(P)-binding domain-containing protein</fullName>
    </recommendedName>
</protein>
<reference evidence="3" key="1">
    <citation type="submission" date="2020-05" db="EMBL/GenBank/DDBJ databases">
        <title>Phylogenomic resolution of chytrid fungi.</title>
        <authorList>
            <person name="Stajich J.E."/>
            <person name="Amses K."/>
            <person name="Simmons R."/>
            <person name="Seto K."/>
            <person name="Myers J."/>
            <person name="Bonds A."/>
            <person name="Quandt C.A."/>
            <person name="Barry K."/>
            <person name="Liu P."/>
            <person name="Grigoriev I."/>
            <person name="Longcore J.E."/>
            <person name="James T.Y."/>
        </authorList>
    </citation>
    <scope>NUCLEOTIDE SEQUENCE</scope>
    <source>
        <strain evidence="3">PLAUS21</strain>
    </source>
</reference>
<dbReference type="GO" id="GO:0042602">
    <property type="term" value="F:riboflavin reductase (NADPH) activity"/>
    <property type="evidence" value="ECO:0007669"/>
    <property type="project" value="TreeGrafter"/>
</dbReference>
<sequence length="363" mass="38766">MQTSPSDCQRVALSWESMKGQGSVDISNSTSCCSFQGVTCNGTEVTKISWSQKGLYGQIDANLAFLESLTYLDLSYNCLHGVWNTNSSGADPTNFDSLVYCNVVGTTVCEERHCSMECVNEVPAVCNVGKCVNGMGSLNTAVLTTTTQSAMATFIPDITVGANLVVFGATGGTGLQVVKQGLEKGYSFKILSRSVPPKGIPESDKITVIQGDALDQQAINETVKDTDACVVSLGGSVCPTAQPLISKAAEEFGVKKMTVVTSLGCGESYDESNIATKAVVMLFIRKPILEKNVQEDEIKKSKVDWTIVRPGRLTNGELTKVYRAQTSGLGGGSISRADVAHFILEKTLTNDPEYSKKAFTIVQ</sequence>
<evidence type="ECO:0000313" key="4">
    <source>
        <dbReference type="Proteomes" id="UP001210925"/>
    </source>
</evidence>
<dbReference type="PANTHER" id="PTHR43355:SF2">
    <property type="entry name" value="FLAVIN REDUCTASE (NADPH)"/>
    <property type="match status" value="1"/>
</dbReference>
<dbReference type="EMBL" id="JADGKB010000002">
    <property type="protein sequence ID" value="KAJ3262225.1"/>
    <property type="molecule type" value="Genomic_DNA"/>
</dbReference>
<organism evidence="3 4">
    <name type="scientific">Boothiomyces macroporosus</name>
    <dbReference type="NCBI Taxonomy" id="261099"/>
    <lineage>
        <taxon>Eukaryota</taxon>
        <taxon>Fungi</taxon>
        <taxon>Fungi incertae sedis</taxon>
        <taxon>Chytridiomycota</taxon>
        <taxon>Chytridiomycota incertae sedis</taxon>
        <taxon>Chytridiomycetes</taxon>
        <taxon>Rhizophydiales</taxon>
        <taxon>Terramycetaceae</taxon>
        <taxon>Boothiomyces</taxon>
    </lineage>
</organism>
<gene>
    <name evidence="3" type="ORF">HK103_002638</name>
</gene>
<evidence type="ECO:0000313" key="3">
    <source>
        <dbReference type="EMBL" id="KAJ3262225.1"/>
    </source>
</evidence>
<feature type="domain" description="NAD(P)-binding" evidence="2">
    <location>
        <begin position="168"/>
        <end position="345"/>
    </location>
</feature>
<dbReference type="InterPro" id="IPR016040">
    <property type="entry name" value="NAD(P)-bd_dom"/>
</dbReference>
<accession>A0AAD5UNL9</accession>
<dbReference type="Proteomes" id="UP001210925">
    <property type="component" value="Unassembled WGS sequence"/>
</dbReference>
<evidence type="ECO:0000259" key="2">
    <source>
        <dbReference type="Pfam" id="PF13460"/>
    </source>
</evidence>
<dbReference type="Gene3D" id="3.80.10.10">
    <property type="entry name" value="Ribonuclease Inhibitor"/>
    <property type="match status" value="1"/>
</dbReference>
<evidence type="ECO:0000256" key="1">
    <source>
        <dbReference type="ARBA" id="ARBA00038376"/>
    </source>
</evidence>
<dbReference type="SUPFAM" id="SSF51735">
    <property type="entry name" value="NAD(P)-binding Rossmann-fold domains"/>
    <property type="match status" value="1"/>
</dbReference>
<dbReference type="InterPro" id="IPR036291">
    <property type="entry name" value="NAD(P)-bd_dom_sf"/>
</dbReference>
<dbReference type="PANTHER" id="PTHR43355">
    <property type="entry name" value="FLAVIN REDUCTASE (NADPH)"/>
    <property type="match status" value="1"/>
</dbReference>